<keyword evidence="4" id="KW-0540">Nuclease</keyword>
<sequence length="105" mass="11198">MAAAGLAVSVTTARRCVRQAVDLLAARANDLTAAIRRVAGPPYAILDRTLIPIDRVADQKPYYSGKHKRHGVNVQVTADRKGRLIWASPTLPGAGHDRPPPAPTA</sequence>
<dbReference type="STRING" id="405436.SAMN05444365_10396"/>
<protein>
    <submittedName>
        <fullName evidence="4">DDE superfamily endonuclease</fullName>
    </submittedName>
</protein>
<dbReference type="AlphaFoldDB" id="A0A1H3LVC5"/>
<dbReference type="EMBL" id="FNPH01000003">
    <property type="protein sequence ID" value="SDY67984.1"/>
    <property type="molecule type" value="Genomic_DNA"/>
</dbReference>
<evidence type="ECO:0000256" key="1">
    <source>
        <dbReference type="ARBA" id="ARBA00001968"/>
    </source>
</evidence>
<keyword evidence="5" id="KW-1185">Reference proteome</keyword>
<evidence type="ECO:0000256" key="2">
    <source>
        <dbReference type="ARBA" id="ARBA00022723"/>
    </source>
</evidence>
<evidence type="ECO:0000313" key="4">
    <source>
        <dbReference type="EMBL" id="SDY67984.1"/>
    </source>
</evidence>
<dbReference type="InterPro" id="IPR027806">
    <property type="entry name" value="HARBI1_dom"/>
</dbReference>
<comment type="cofactor">
    <cofactor evidence="1">
        <name>a divalent metal cation</name>
        <dbReference type="ChEBI" id="CHEBI:60240"/>
    </cofactor>
</comment>
<keyword evidence="2" id="KW-0479">Metal-binding</keyword>
<proteinExistence type="predicted"/>
<dbReference type="Proteomes" id="UP000242415">
    <property type="component" value="Unassembled WGS sequence"/>
</dbReference>
<evidence type="ECO:0000313" key="5">
    <source>
        <dbReference type="Proteomes" id="UP000242415"/>
    </source>
</evidence>
<evidence type="ECO:0000259" key="3">
    <source>
        <dbReference type="Pfam" id="PF13359"/>
    </source>
</evidence>
<keyword evidence="4" id="KW-0378">Hydrolase</keyword>
<gene>
    <name evidence="4" type="ORF">SAMN05444365_10396</name>
</gene>
<name>A0A1H3LVC5_9ACTN</name>
<reference evidence="5" key="1">
    <citation type="submission" date="2016-10" db="EMBL/GenBank/DDBJ databases">
        <authorList>
            <person name="Varghese N."/>
            <person name="Submissions S."/>
        </authorList>
    </citation>
    <scope>NUCLEOTIDE SEQUENCE [LARGE SCALE GENOMIC DNA]</scope>
    <source>
        <strain evidence="5">DSM 45245</strain>
    </source>
</reference>
<accession>A0A1H3LVC5</accession>
<feature type="domain" description="DDE Tnp4" evidence="3">
    <location>
        <begin position="46"/>
        <end position="98"/>
    </location>
</feature>
<dbReference type="GO" id="GO:0004519">
    <property type="term" value="F:endonuclease activity"/>
    <property type="evidence" value="ECO:0007669"/>
    <property type="project" value="UniProtKB-KW"/>
</dbReference>
<keyword evidence="4" id="KW-0255">Endonuclease</keyword>
<dbReference type="Pfam" id="PF13359">
    <property type="entry name" value="DDE_Tnp_4"/>
    <property type="match status" value="1"/>
</dbReference>
<dbReference type="GO" id="GO:0046872">
    <property type="term" value="F:metal ion binding"/>
    <property type="evidence" value="ECO:0007669"/>
    <property type="project" value="UniProtKB-KW"/>
</dbReference>
<organism evidence="4 5">
    <name type="scientific">Micromonospora pattaloongensis</name>
    <dbReference type="NCBI Taxonomy" id="405436"/>
    <lineage>
        <taxon>Bacteria</taxon>
        <taxon>Bacillati</taxon>
        <taxon>Actinomycetota</taxon>
        <taxon>Actinomycetes</taxon>
        <taxon>Micromonosporales</taxon>
        <taxon>Micromonosporaceae</taxon>
        <taxon>Micromonospora</taxon>
    </lineage>
</organism>